<protein>
    <submittedName>
        <fullName evidence="6">Uncharacterized mitochondrial protein AtMg00810-like</fullName>
    </submittedName>
</protein>
<dbReference type="EMBL" id="BKCJ010002813">
    <property type="protein sequence ID" value="GEU51093.1"/>
    <property type="molecule type" value="Genomic_DNA"/>
</dbReference>
<dbReference type="GO" id="GO:0046872">
    <property type="term" value="F:metal ion binding"/>
    <property type="evidence" value="ECO:0007669"/>
    <property type="project" value="UniProtKB-KW"/>
</dbReference>
<feature type="compositionally biased region" description="Basic and acidic residues" evidence="4">
    <location>
        <begin position="344"/>
        <end position="359"/>
    </location>
</feature>
<keyword evidence="3" id="KW-0378">Hydrolase</keyword>
<reference evidence="6" key="1">
    <citation type="journal article" date="2019" name="Sci. Rep.">
        <title>Draft genome of Tanacetum cinerariifolium, the natural source of mosquito coil.</title>
        <authorList>
            <person name="Yamashiro T."/>
            <person name="Shiraishi A."/>
            <person name="Satake H."/>
            <person name="Nakayama K."/>
        </authorList>
    </citation>
    <scope>NUCLEOTIDE SEQUENCE</scope>
</reference>
<dbReference type="InterPro" id="IPR013103">
    <property type="entry name" value="RVT_2"/>
</dbReference>
<dbReference type="InterPro" id="IPR036397">
    <property type="entry name" value="RNaseH_sf"/>
</dbReference>
<organism evidence="6">
    <name type="scientific">Tanacetum cinerariifolium</name>
    <name type="common">Dalmatian daisy</name>
    <name type="synonym">Chrysanthemum cinerariifolium</name>
    <dbReference type="NCBI Taxonomy" id="118510"/>
    <lineage>
        <taxon>Eukaryota</taxon>
        <taxon>Viridiplantae</taxon>
        <taxon>Streptophyta</taxon>
        <taxon>Embryophyta</taxon>
        <taxon>Tracheophyta</taxon>
        <taxon>Spermatophyta</taxon>
        <taxon>Magnoliopsida</taxon>
        <taxon>eudicotyledons</taxon>
        <taxon>Gunneridae</taxon>
        <taxon>Pentapetalae</taxon>
        <taxon>asterids</taxon>
        <taxon>campanulids</taxon>
        <taxon>Asterales</taxon>
        <taxon>Asteraceae</taxon>
        <taxon>Asteroideae</taxon>
        <taxon>Anthemideae</taxon>
        <taxon>Anthemidinae</taxon>
        <taxon>Tanacetum</taxon>
    </lineage>
</organism>
<feature type="compositionally biased region" description="Low complexity" evidence="4">
    <location>
        <begin position="114"/>
        <end position="127"/>
    </location>
</feature>
<dbReference type="AlphaFoldDB" id="A0A6L2KNI1"/>
<feature type="compositionally biased region" description="Polar residues" evidence="4">
    <location>
        <begin position="362"/>
        <end position="374"/>
    </location>
</feature>
<dbReference type="InterPro" id="IPR012337">
    <property type="entry name" value="RNaseH-like_sf"/>
</dbReference>
<evidence type="ECO:0000256" key="4">
    <source>
        <dbReference type="SAM" id="MobiDB-lite"/>
    </source>
</evidence>
<dbReference type="PANTHER" id="PTHR42648">
    <property type="entry name" value="TRANSPOSASE, PUTATIVE-RELATED"/>
    <property type="match status" value="1"/>
</dbReference>
<dbReference type="InterPro" id="IPR057670">
    <property type="entry name" value="SH3_retrovirus"/>
</dbReference>
<evidence type="ECO:0000256" key="2">
    <source>
        <dbReference type="ARBA" id="ARBA00022723"/>
    </source>
</evidence>
<name>A0A6L2KNI1_TANCI</name>
<dbReference type="GO" id="GO:0015074">
    <property type="term" value="P:DNA integration"/>
    <property type="evidence" value="ECO:0007669"/>
    <property type="project" value="InterPro"/>
</dbReference>
<dbReference type="Pfam" id="PF07727">
    <property type="entry name" value="RVT_2"/>
    <property type="match status" value="1"/>
</dbReference>
<feature type="region of interest" description="Disordered" evidence="4">
    <location>
        <begin position="784"/>
        <end position="816"/>
    </location>
</feature>
<dbReference type="GO" id="GO:0008233">
    <property type="term" value="F:peptidase activity"/>
    <property type="evidence" value="ECO:0007669"/>
    <property type="project" value="UniProtKB-KW"/>
</dbReference>
<dbReference type="Gene3D" id="3.30.420.10">
    <property type="entry name" value="Ribonuclease H-like superfamily/Ribonuclease H"/>
    <property type="match status" value="1"/>
</dbReference>
<evidence type="ECO:0000313" key="6">
    <source>
        <dbReference type="EMBL" id="GEU51093.1"/>
    </source>
</evidence>
<dbReference type="GO" id="GO:0006508">
    <property type="term" value="P:proteolysis"/>
    <property type="evidence" value="ECO:0007669"/>
    <property type="project" value="UniProtKB-KW"/>
</dbReference>
<feature type="compositionally biased region" description="Polar residues" evidence="4">
    <location>
        <begin position="804"/>
        <end position="816"/>
    </location>
</feature>
<evidence type="ECO:0000259" key="5">
    <source>
        <dbReference type="PROSITE" id="PS50994"/>
    </source>
</evidence>
<feature type="region of interest" description="Disordered" evidence="4">
    <location>
        <begin position="326"/>
        <end position="404"/>
    </location>
</feature>
<gene>
    <name evidence="6" type="ORF">Tci_023071</name>
</gene>
<feature type="compositionally biased region" description="Low complexity" evidence="4">
    <location>
        <begin position="785"/>
        <end position="796"/>
    </location>
</feature>
<dbReference type="SUPFAM" id="SSF53098">
    <property type="entry name" value="Ribonuclease H-like"/>
    <property type="match status" value="1"/>
</dbReference>
<dbReference type="PANTHER" id="PTHR42648:SF32">
    <property type="entry name" value="RIBONUCLEASE H-LIKE DOMAIN, GAG-PRE-INTEGRASE DOMAIN PROTEIN-RELATED"/>
    <property type="match status" value="1"/>
</dbReference>
<feature type="domain" description="Integrase catalytic" evidence="5">
    <location>
        <begin position="602"/>
        <end position="697"/>
    </location>
</feature>
<feature type="region of interest" description="Disordered" evidence="4">
    <location>
        <begin position="86"/>
        <end position="130"/>
    </location>
</feature>
<feature type="compositionally biased region" description="Polar residues" evidence="4">
    <location>
        <begin position="331"/>
        <end position="343"/>
    </location>
</feature>
<keyword evidence="1" id="KW-0645">Protease</keyword>
<keyword evidence="2" id="KW-0479">Metal-binding</keyword>
<dbReference type="InterPro" id="IPR054722">
    <property type="entry name" value="PolX-like_BBD"/>
</dbReference>
<dbReference type="Pfam" id="PF13976">
    <property type="entry name" value="gag_pre-integrs"/>
    <property type="match status" value="1"/>
</dbReference>
<accession>A0A6L2KNI1</accession>
<dbReference type="PROSITE" id="PS50994">
    <property type="entry name" value="INTEGRASE"/>
    <property type="match status" value="1"/>
</dbReference>
<dbReference type="InterPro" id="IPR001584">
    <property type="entry name" value="Integrase_cat-core"/>
</dbReference>
<dbReference type="Pfam" id="PF22936">
    <property type="entry name" value="Pol_BBD"/>
    <property type="match status" value="1"/>
</dbReference>
<dbReference type="GO" id="GO:0003676">
    <property type="term" value="F:nucleic acid binding"/>
    <property type="evidence" value="ECO:0007669"/>
    <property type="project" value="InterPro"/>
</dbReference>
<dbReference type="InterPro" id="IPR025724">
    <property type="entry name" value="GAG-pre-integrase_dom"/>
</dbReference>
<evidence type="ECO:0000256" key="1">
    <source>
        <dbReference type="ARBA" id="ARBA00022670"/>
    </source>
</evidence>
<comment type="caution">
    <text evidence="6">The sequence shown here is derived from an EMBL/GenBank/DDBJ whole genome shotgun (WGS) entry which is preliminary data.</text>
</comment>
<sequence length="1079" mass="122324">MLSSKWHMLNHNCQKFNAIYKRCGRLSKSDVNELDVMKRARTTYRDENKNTPFTQEDAWEALRAYSKWVAPPPVPVDLTEDEHIHPVNTDELFGPDARPRPPGKQHLGKETKSDTSASTQRGSSSSQFEEIMTNELRIKREAAEKAFEVAKEKDCTMMRLEEMKFLAISTKDLPEDGASFISEQKQAIRDKYKLYRKLKSLRSISKRGPLRLKLRKLNRKPKRFVGHISMMDTVTRNPDANGWYLDFGATVHVRDSRDNFVDYQKVTGKQVVKLGARGIRSVFVGYAKNSKAYRLLDKRTGVIIESRDVDFLVDKFSNDVENSHAELVPTPYSSSHGETSTEINEPRRSIRARKEKDFGVKVSTSASGSQPSGNTKKDRIQRPPSSTQKNKVEAHPRTVKSSLKNKNCVVEPKGHAIVQRSKLNANSELKNSKRKVWKPTSKVFTKTGYTWRPTGQTFTIVGNVLSKLFSGKHMTGDRSQLTNFVNKFLVTVKFGNDHVAKIMGYGDYQIGNVTISKVYYVEELRHNLFSVRQFCDSNLEVAFRQHTYFIHILEGVDLLTRSRGNNLYTLSLRDMMTSSSIRLLSKASKTKSWLWHRRLSHLNFDNETEFVNQTLREFYEKVGISHETYVARSPQQNAVVERRNRTLIEAAHTMLIYVKALLFLWVIAVAITCYTQNRSIIRLRHGKTPYELLHDKLLDLSFFHVFSALCYLTNDSENLGELQPKADIGLLPNPPPSTPYVPPSRTDWNILFQALFDELLTSPPSVDIPAHEVIALNSEVVAQEPAASTNSPSSTTVDQDAPSPRNSQTSPETQSLVISHDVEKENPDLNVAHMNNDSFFGILIPENDYESSSTDVISTVVHTAAPNSEHVKLDELVGILKNKARLVAHGYHQEDGINFEESFAPVARLDAIRIFLAFAAHINMIVYQMDVKTTFLNGILKAVEPTHYHGMVGTLMYLIASRPDLTFTVCMCARGLWYLKDSFIALTAYADADHASCQDSRRSTSRSMQLLGDRLLSWSSKREKNGAISSTEVEYIVLSGCCAQFLWMRSQLTDYGLGFNKILMYYDNKSAIALCCNNV</sequence>
<dbReference type="Pfam" id="PF25597">
    <property type="entry name" value="SH3_retrovirus"/>
    <property type="match status" value="1"/>
</dbReference>
<dbReference type="InterPro" id="IPR039537">
    <property type="entry name" value="Retrotran_Ty1/copia-like"/>
</dbReference>
<evidence type="ECO:0000256" key="3">
    <source>
        <dbReference type="ARBA" id="ARBA00022801"/>
    </source>
</evidence>
<dbReference type="CDD" id="cd09272">
    <property type="entry name" value="RNase_HI_RT_Ty1"/>
    <property type="match status" value="1"/>
</dbReference>
<proteinExistence type="predicted"/>